<evidence type="ECO:0000313" key="7">
    <source>
        <dbReference type="Proteomes" id="UP001279860"/>
    </source>
</evidence>
<dbReference type="SUPFAM" id="SSF51316">
    <property type="entry name" value="Mss4-like"/>
    <property type="match status" value="1"/>
</dbReference>
<dbReference type="RefSeq" id="WP_318585502.1">
    <property type="nucleotide sequence ID" value="NZ_JAWRCP010000002.1"/>
</dbReference>
<dbReference type="InterPro" id="IPR011057">
    <property type="entry name" value="Mss4-like_sf"/>
</dbReference>
<accession>A0ABU4IZC9</accession>
<evidence type="ECO:0000256" key="4">
    <source>
        <dbReference type="ARBA" id="ARBA00023239"/>
    </source>
</evidence>
<evidence type="ECO:0000313" key="6">
    <source>
        <dbReference type="EMBL" id="MDW6094268.1"/>
    </source>
</evidence>
<dbReference type="Gene3D" id="3.90.1590.10">
    <property type="entry name" value="glutathione-dependent formaldehyde- activating enzyme (gfa)"/>
    <property type="match status" value="1"/>
</dbReference>
<name>A0ABU4IZC9_9VIBR</name>
<keyword evidence="3" id="KW-0862">Zinc</keyword>
<evidence type="ECO:0000259" key="5">
    <source>
        <dbReference type="PROSITE" id="PS51891"/>
    </source>
</evidence>
<sequence length="133" mass="14751">MHHFQGSCLCGSIRYEVAGKLQKFFLCHCQRCRKDTGSAHAANIFINPTTFDWLSGADLVKTYHHPDSRHVKSFCQNCGSAVPTIIDNTMILLPAGSLDSEPPRMPDANIFVDSQANWSKNTDNLPGFAQLPE</sequence>
<dbReference type="PANTHER" id="PTHR33337">
    <property type="entry name" value="GFA DOMAIN-CONTAINING PROTEIN"/>
    <property type="match status" value="1"/>
</dbReference>
<evidence type="ECO:0000256" key="2">
    <source>
        <dbReference type="ARBA" id="ARBA00022723"/>
    </source>
</evidence>
<organism evidence="6 7">
    <name type="scientific">Vibrio rhizosphaerae</name>
    <dbReference type="NCBI Taxonomy" id="398736"/>
    <lineage>
        <taxon>Bacteria</taxon>
        <taxon>Pseudomonadati</taxon>
        <taxon>Pseudomonadota</taxon>
        <taxon>Gammaproteobacteria</taxon>
        <taxon>Vibrionales</taxon>
        <taxon>Vibrionaceae</taxon>
        <taxon>Vibrio</taxon>
    </lineage>
</organism>
<comment type="similarity">
    <text evidence="1">Belongs to the Gfa family.</text>
</comment>
<comment type="caution">
    <text evidence="6">The sequence shown here is derived from an EMBL/GenBank/DDBJ whole genome shotgun (WGS) entry which is preliminary data.</text>
</comment>
<feature type="domain" description="CENP-V/GFA" evidence="5">
    <location>
        <begin position="4"/>
        <end position="133"/>
    </location>
</feature>
<protein>
    <submittedName>
        <fullName evidence="6">GFA family protein</fullName>
    </submittedName>
</protein>
<evidence type="ECO:0000256" key="1">
    <source>
        <dbReference type="ARBA" id="ARBA00005495"/>
    </source>
</evidence>
<dbReference type="PANTHER" id="PTHR33337:SF40">
    <property type="entry name" value="CENP-V_GFA DOMAIN-CONTAINING PROTEIN-RELATED"/>
    <property type="match status" value="1"/>
</dbReference>
<dbReference type="InterPro" id="IPR006913">
    <property type="entry name" value="CENP-V/GFA"/>
</dbReference>
<dbReference type="EMBL" id="JAWRCP010000002">
    <property type="protein sequence ID" value="MDW6094268.1"/>
    <property type="molecule type" value="Genomic_DNA"/>
</dbReference>
<keyword evidence="4" id="KW-0456">Lyase</keyword>
<keyword evidence="7" id="KW-1185">Reference proteome</keyword>
<gene>
    <name evidence="6" type="ORF">SBX64_17145</name>
</gene>
<dbReference type="Pfam" id="PF04828">
    <property type="entry name" value="GFA"/>
    <property type="match status" value="1"/>
</dbReference>
<dbReference type="Proteomes" id="UP001279860">
    <property type="component" value="Unassembled WGS sequence"/>
</dbReference>
<evidence type="ECO:0000256" key="3">
    <source>
        <dbReference type="ARBA" id="ARBA00022833"/>
    </source>
</evidence>
<dbReference type="PROSITE" id="PS51891">
    <property type="entry name" value="CENP_V_GFA"/>
    <property type="match status" value="1"/>
</dbReference>
<keyword evidence="2" id="KW-0479">Metal-binding</keyword>
<proteinExistence type="inferred from homology"/>
<reference evidence="6 7" key="1">
    <citation type="submission" date="2023-11" db="EMBL/GenBank/DDBJ databases">
        <title>Plant-associative lifestyle of Vibrio porteresiae and its evolutionary dynamics.</title>
        <authorList>
            <person name="Rameshkumar N."/>
            <person name="Kirti K."/>
        </authorList>
    </citation>
    <scope>NUCLEOTIDE SEQUENCE [LARGE SCALE GENOMIC DNA]</scope>
    <source>
        <strain evidence="6 7">MSSRF7</strain>
    </source>
</reference>